<keyword evidence="1" id="KW-1133">Transmembrane helix</keyword>
<feature type="transmembrane region" description="Helical" evidence="1">
    <location>
        <begin position="6"/>
        <end position="27"/>
    </location>
</feature>
<protein>
    <recommendedName>
        <fullName evidence="4">DUF3180 domain-containing protein</fullName>
    </recommendedName>
</protein>
<feature type="transmembrane region" description="Helical" evidence="1">
    <location>
        <begin position="116"/>
        <end position="136"/>
    </location>
</feature>
<sequence>MRRVSVPVLVALALGGASVGFLVEFMLAVTGRRVIVPPWSLPVTLVVAGAVVLLLAWPIRRAVVAGTLRRVNPFQAARVAAFAKACALCGALLSGVGGGITLYLLTRTVVGSVSSVVLAVATMVAGVVLLVAGLIAEHFCMLPPDDPNPEQEDAACV</sequence>
<keyword evidence="1" id="KW-0472">Membrane</keyword>
<accession>A0A2A6FQQ4</accession>
<feature type="transmembrane region" description="Helical" evidence="1">
    <location>
        <begin position="39"/>
        <end position="59"/>
    </location>
</feature>
<dbReference type="Proteomes" id="UP000219994">
    <property type="component" value="Unassembled WGS sequence"/>
</dbReference>
<dbReference type="EMBL" id="NAEP01000038">
    <property type="protein sequence ID" value="PDQ35214.1"/>
    <property type="molecule type" value="Genomic_DNA"/>
</dbReference>
<comment type="caution">
    <text evidence="2">The sequence shown here is derived from an EMBL/GenBank/DDBJ whole genome shotgun (WGS) entry which is preliminary data.</text>
</comment>
<evidence type="ECO:0000313" key="2">
    <source>
        <dbReference type="EMBL" id="PDQ35214.1"/>
    </source>
</evidence>
<evidence type="ECO:0008006" key="4">
    <source>
        <dbReference type="Google" id="ProtNLM"/>
    </source>
</evidence>
<gene>
    <name evidence="2" type="ORF">B5766_07130</name>
</gene>
<dbReference type="InterPro" id="IPR021517">
    <property type="entry name" value="DUF3180"/>
</dbReference>
<evidence type="ECO:0000313" key="3">
    <source>
        <dbReference type="Proteomes" id="UP000219994"/>
    </source>
</evidence>
<name>A0A2A6FQQ4_9MICO</name>
<proteinExistence type="predicted"/>
<keyword evidence="1" id="KW-0812">Transmembrane</keyword>
<evidence type="ECO:0000256" key="1">
    <source>
        <dbReference type="SAM" id="Phobius"/>
    </source>
</evidence>
<reference evidence="3" key="1">
    <citation type="submission" date="2017-03" db="EMBL/GenBank/DDBJ databases">
        <authorList>
            <person name="Lund M.B."/>
        </authorList>
    </citation>
    <scope>NUCLEOTIDE SEQUENCE [LARGE SCALE GENOMIC DNA]</scope>
</reference>
<feature type="transmembrane region" description="Helical" evidence="1">
    <location>
        <begin position="79"/>
        <end position="104"/>
    </location>
</feature>
<dbReference type="Pfam" id="PF11377">
    <property type="entry name" value="DUF3180"/>
    <property type="match status" value="1"/>
</dbReference>
<organism evidence="2 3">
    <name type="scientific">Candidatus Lumbricidiphila eiseniae</name>
    <dbReference type="NCBI Taxonomy" id="1969409"/>
    <lineage>
        <taxon>Bacteria</taxon>
        <taxon>Bacillati</taxon>
        <taxon>Actinomycetota</taxon>
        <taxon>Actinomycetes</taxon>
        <taxon>Micrococcales</taxon>
        <taxon>Microbacteriaceae</taxon>
        <taxon>Candidatus Lumbricidiphila</taxon>
    </lineage>
</organism>
<dbReference type="AlphaFoldDB" id="A0A2A6FQQ4"/>